<keyword evidence="2" id="KW-1185">Reference proteome</keyword>
<dbReference type="EMBL" id="JAIWYP010000004">
    <property type="protein sequence ID" value="KAH3830574.1"/>
    <property type="molecule type" value="Genomic_DNA"/>
</dbReference>
<reference evidence="1" key="2">
    <citation type="submission" date="2020-11" db="EMBL/GenBank/DDBJ databases">
        <authorList>
            <person name="McCartney M.A."/>
            <person name="Auch B."/>
            <person name="Kono T."/>
            <person name="Mallez S."/>
            <person name="Becker A."/>
            <person name="Gohl D.M."/>
            <person name="Silverstein K.A.T."/>
            <person name="Koren S."/>
            <person name="Bechman K.B."/>
            <person name="Herman A."/>
            <person name="Abrahante J.E."/>
            <person name="Garbe J."/>
        </authorList>
    </citation>
    <scope>NUCLEOTIDE SEQUENCE</scope>
    <source>
        <strain evidence="1">Duluth1</strain>
        <tissue evidence="1">Whole animal</tissue>
    </source>
</reference>
<evidence type="ECO:0000313" key="2">
    <source>
        <dbReference type="Proteomes" id="UP000828390"/>
    </source>
</evidence>
<evidence type="ECO:0000313" key="1">
    <source>
        <dbReference type="EMBL" id="KAH3830574.1"/>
    </source>
</evidence>
<dbReference type="AlphaFoldDB" id="A0A9D4H6N3"/>
<dbReference type="Proteomes" id="UP000828390">
    <property type="component" value="Unassembled WGS sequence"/>
</dbReference>
<reference evidence="1" key="1">
    <citation type="journal article" date="2019" name="bioRxiv">
        <title>The Genome of the Zebra Mussel, Dreissena polymorpha: A Resource for Invasive Species Research.</title>
        <authorList>
            <person name="McCartney M.A."/>
            <person name="Auch B."/>
            <person name="Kono T."/>
            <person name="Mallez S."/>
            <person name="Zhang Y."/>
            <person name="Obille A."/>
            <person name="Becker A."/>
            <person name="Abrahante J.E."/>
            <person name="Garbe J."/>
            <person name="Badalamenti J.P."/>
            <person name="Herman A."/>
            <person name="Mangelson H."/>
            <person name="Liachko I."/>
            <person name="Sullivan S."/>
            <person name="Sone E.D."/>
            <person name="Koren S."/>
            <person name="Silverstein K.A.T."/>
            <person name="Beckman K.B."/>
            <person name="Gohl D.M."/>
        </authorList>
    </citation>
    <scope>NUCLEOTIDE SEQUENCE</scope>
    <source>
        <strain evidence="1">Duluth1</strain>
        <tissue evidence="1">Whole animal</tissue>
    </source>
</reference>
<name>A0A9D4H6N3_DREPO</name>
<protein>
    <submittedName>
        <fullName evidence="1">Uncharacterized protein</fullName>
    </submittedName>
</protein>
<sequence>MEAKSYPMRLQSSVSMGRFLSDYFLPKVGEVVNELQRIVPDLDAGNLVCIPVHDAWRFQTGSEPKPQRL</sequence>
<accession>A0A9D4H6N3</accession>
<comment type="caution">
    <text evidence="1">The sequence shown here is derived from an EMBL/GenBank/DDBJ whole genome shotgun (WGS) entry which is preliminary data.</text>
</comment>
<proteinExistence type="predicted"/>
<gene>
    <name evidence="1" type="ORF">DPMN_103819</name>
</gene>
<organism evidence="1 2">
    <name type="scientific">Dreissena polymorpha</name>
    <name type="common">Zebra mussel</name>
    <name type="synonym">Mytilus polymorpha</name>
    <dbReference type="NCBI Taxonomy" id="45954"/>
    <lineage>
        <taxon>Eukaryota</taxon>
        <taxon>Metazoa</taxon>
        <taxon>Spiralia</taxon>
        <taxon>Lophotrochozoa</taxon>
        <taxon>Mollusca</taxon>
        <taxon>Bivalvia</taxon>
        <taxon>Autobranchia</taxon>
        <taxon>Heteroconchia</taxon>
        <taxon>Euheterodonta</taxon>
        <taxon>Imparidentia</taxon>
        <taxon>Neoheterodontei</taxon>
        <taxon>Myida</taxon>
        <taxon>Dreissenoidea</taxon>
        <taxon>Dreissenidae</taxon>
        <taxon>Dreissena</taxon>
    </lineage>
</organism>